<dbReference type="AlphaFoldDB" id="A0A9D1FAW4"/>
<dbReference type="Gene3D" id="3.10.450.50">
    <property type="match status" value="2"/>
</dbReference>
<dbReference type="EMBL" id="DVJJ01000141">
    <property type="protein sequence ID" value="HIS65508.1"/>
    <property type="molecule type" value="Genomic_DNA"/>
</dbReference>
<evidence type="ECO:0000313" key="3">
    <source>
        <dbReference type="Proteomes" id="UP000886741"/>
    </source>
</evidence>
<dbReference type="PROSITE" id="PS51257">
    <property type="entry name" value="PROKAR_LIPOPROTEIN"/>
    <property type="match status" value="1"/>
</dbReference>
<evidence type="ECO:0000313" key="2">
    <source>
        <dbReference type="EMBL" id="HIS65508.1"/>
    </source>
</evidence>
<organism evidence="2 3">
    <name type="scientific">Candidatus Avoscillospira avistercoris</name>
    <dbReference type="NCBI Taxonomy" id="2840707"/>
    <lineage>
        <taxon>Bacteria</taxon>
        <taxon>Bacillati</taxon>
        <taxon>Bacillota</taxon>
        <taxon>Clostridia</taxon>
        <taxon>Eubacteriales</taxon>
        <taxon>Oscillospiraceae</taxon>
        <taxon>Oscillospiraceae incertae sedis</taxon>
        <taxon>Candidatus Avoscillospira</taxon>
    </lineage>
</organism>
<feature type="chain" id="PRO_5038409563" evidence="1">
    <location>
        <begin position="22"/>
        <end position="372"/>
    </location>
</feature>
<reference evidence="2" key="2">
    <citation type="journal article" date="2021" name="PeerJ">
        <title>Extensive microbial diversity within the chicken gut microbiome revealed by metagenomics and culture.</title>
        <authorList>
            <person name="Gilroy R."/>
            <person name="Ravi A."/>
            <person name="Getino M."/>
            <person name="Pursley I."/>
            <person name="Horton D.L."/>
            <person name="Alikhan N.F."/>
            <person name="Baker D."/>
            <person name="Gharbi K."/>
            <person name="Hall N."/>
            <person name="Watson M."/>
            <person name="Adriaenssens E.M."/>
            <person name="Foster-Nyarko E."/>
            <person name="Jarju S."/>
            <person name="Secka A."/>
            <person name="Antonio M."/>
            <person name="Oren A."/>
            <person name="Chaudhuri R.R."/>
            <person name="La Ragione R."/>
            <person name="Hildebrand F."/>
            <person name="Pallen M.J."/>
        </authorList>
    </citation>
    <scope>NUCLEOTIDE SEQUENCE</scope>
    <source>
        <strain evidence="2">ChiBcec16-1751</strain>
    </source>
</reference>
<gene>
    <name evidence="2" type="ORF">IAA83_09095</name>
</gene>
<keyword evidence="1" id="KW-0732">Signal</keyword>
<feature type="non-terminal residue" evidence="2">
    <location>
        <position position="372"/>
    </location>
</feature>
<name>A0A9D1FAW4_9FIRM</name>
<protein>
    <submittedName>
        <fullName evidence="2">DUF5104 domain-containing protein</fullName>
    </submittedName>
</protein>
<reference evidence="2" key="1">
    <citation type="submission" date="2020-10" db="EMBL/GenBank/DDBJ databases">
        <authorList>
            <person name="Gilroy R."/>
        </authorList>
    </citation>
    <scope>NUCLEOTIDE SEQUENCE</scope>
    <source>
        <strain evidence="2">ChiBcec16-1751</strain>
    </source>
</reference>
<evidence type="ECO:0000256" key="1">
    <source>
        <dbReference type="SAM" id="SignalP"/>
    </source>
</evidence>
<feature type="signal peptide" evidence="1">
    <location>
        <begin position="1"/>
        <end position="21"/>
    </location>
</feature>
<sequence>MKKIISIITLIVSLFSSCVSPGPTQNELLVDGKYRWQGEQKTVEKLMEYVQAGDADTIYQVFSQTARERSDNLREKIEEFITFVNEEMVSWEYLRGGIEGGRSREEGVRKERSMEFYIYTDKTRYHCSICEVRTDDFNTNNEGFSSITVIPVGWHDDENGLYDIKMNICAYGNFEEDGMGLFLSYPGETREEGTLERLLDLAANQDSGGIYDLYSDYAKETVPDLPEQAEALVEFLQRPIRSWEFYDCAYSCVTEWVRLPGTEAPLLRRLTIFTLHTDEETYTLLIRDLLDGSETGENLGLYSIAIRTDAYRGYKGNYKILGWFEPGVFIYQLNISGKMEQEDTVLLTTTIEADVACDVDSVVLRQIDALTW</sequence>
<accession>A0A9D1FAW4</accession>
<dbReference type="Proteomes" id="UP000886741">
    <property type="component" value="Unassembled WGS sequence"/>
</dbReference>
<proteinExistence type="predicted"/>
<comment type="caution">
    <text evidence="2">The sequence shown here is derived from an EMBL/GenBank/DDBJ whole genome shotgun (WGS) entry which is preliminary data.</text>
</comment>